<accession>A0A0C3NEG7</accession>
<proteinExistence type="predicted"/>
<keyword evidence="3" id="KW-1185">Reference proteome</keyword>
<gene>
    <name evidence="2" type="ORF">PHLGIDRAFT_20325</name>
</gene>
<dbReference type="AlphaFoldDB" id="A0A0C3NEG7"/>
<reference evidence="2 3" key="1">
    <citation type="journal article" date="2014" name="PLoS Genet.">
        <title>Analysis of the Phlebiopsis gigantea genome, transcriptome and secretome provides insight into its pioneer colonization strategies of wood.</title>
        <authorList>
            <person name="Hori C."/>
            <person name="Ishida T."/>
            <person name="Igarashi K."/>
            <person name="Samejima M."/>
            <person name="Suzuki H."/>
            <person name="Master E."/>
            <person name="Ferreira P."/>
            <person name="Ruiz-Duenas F.J."/>
            <person name="Held B."/>
            <person name="Canessa P."/>
            <person name="Larrondo L.F."/>
            <person name="Schmoll M."/>
            <person name="Druzhinina I.S."/>
            <person name="Kubicek C.P."/>
            <person name="Gaskell J.A."/>
            <person name="Kersten P."/>
            <person name="St John F."/>
            <person name="Glasner J."/>
            <person name="Sabat G."/>
            <person name="Splinter BonDurant S."/>
            <person name="Syed K."/>
            <person name="Yadav J."/>
            <person name="Mgbeahuruike A.C."/>
            <person name="Kovalchuk A."/>
            <person name="Asiegbu F.O."/>
            <person name="Lackner G."/>
            <person name="Hoffmeister D."/>
            <person name="Rencoret J."/>
            <person name="Gutierrez A."/>
            <person name="Sun H."/>
            <person name="Lindquist E."/>
            <person name="Barry K."/>
            <person name="Riley R."/>
            <person name="Grigoriev I.V."/>
            <person name="Henrissat B."/>
            <person name="Kues U."/>
            <person name="Berka R.M."/>
            <person name="Martinez A.T."/>
            <person name="Covert S.F."/>
            <person name="Blanchette R.A."/>
            <person name="Cullen D."/>
        </authorList>
    </citation>
    <scope>NUCLEOTIDE SEQUENCE [LARGE SCALE GENOMIC DNA]</scope>
    <source>
        <strain evidence="2 3">11061_1 CR5-6</strain>
    </source>
</reference>
<protein>
    <submittedName>
        <fullName evidence="2">Uncharacterized protein</fullName>
    </submittedName>
</protein>
<dbReference type="EMBL" id="KN840638">
    <property type="protein sequence ID" value="KIP03019.1"/>
    <property type="molecule type" value="Genomic_DNA"/>
</dbReference>
<dbReference type="HOGENOM" id="CLU_049056_0_0_1"/>
<sequence length="279" mass="28033">MKSFAVVSLLATLAVASIPTGISSGCSSYLTKLDSDTSLQSCLNSLANATAAFGPGGSGSASPDSVKSAISTLSSGSSCSETTIRGTLTDFYGACQEELTSNLNAAAVQIYDVLYTIIPLVKAATSKDDSGNFCATEIAGTPPSASSLYSTEQTVVTPDFNTLQSSNAVFLFLTPSLFSDKLCTTCTRNIITSYISFESDISYAPGLPNSVLLKGQSALYQAVQSTCGATFLSGAVQAAGSLSDGLISGKTSGASRTVGASSGTIAALFGAAAVVAAAL</sequence>
<feature type="chain" id="PRO_5002167526" evidence="1">
    <location>
        <begin position="17"/>
        <end position="279"/>
    </location>
</feature>
<keyword evidence="1" id="KW-0732">Signal</keyword>
<evidence type="ECO:0000256" key="1">
    <source>
        <dbReference type="SAM" id="SignalP"/>
    </source>
</evidence>
<dbReference type="PROSITE" id="PS51257">
    <property type="entry name" value="PROKAR_LIPOPROTEIN"/>
    <property type="match status" value="1"/>
</dbReference>
<evidence type="ECO:0000313" key="2">
    <source>
        <dbReference type="EMBL" id="KIP03019.1"/>
    </source>
</evidence>
<dbReference type="Proteomes" id="UP000053257">
    <property type="component" value="Unassembled WGS sequence"/>
</dbReference>
<evidence type="ECO:0000313" key="3">
    <source>
        <dbReference type="Proteomes" id="UP000053257"/>
    </source>
</evidence>
<dbReference type="OrthoDB" id="5588482at2759"/>
<organism evidence="2 3">
    <name type="scientific">Phlebiopsis gigantea (strain 11061_1 CR5-6)</name>
    <name type="common">White-rot fungus</name>
    <name type="synonym">Peniophora gigantea</name>
    <dbReference type="NCBI Taxonomy" id="745531"/>
    <lineage>
        <taxon>Eukaryota</taxon>
        <taxon>Fungi</taxon>
        <taxon>Dikarya</taxon>
        <taxon>Basidiomycota</taxon>
        <taxon>Agaricomycotina</taxon>
        <taxon>Agaricomycetes</taxon>
        <taxon>Polyporales</taxon>
        <taxon>Phanerochaetaceae</taxon>
        <taxon>Phlebiopsis</taxon>
    </lineage>
</organism>
<feature type="signal peptide" evidence="1">
    <location>
        <begin position="1"/>
        <end position="16"/>
    </location>
</feature>
<name>A0A0C3NEG7_PHLG1</name>